<evidence type="ECO:0000256" key="1">
    <source>
        <dbReference type="ARBA" id="ARBA00004613"/>
    </source>
</evidence>
<evidence type="ECO:0000313" key="8">
    <source>
        <dbReference type="Proteomes" id="UP000198211"/>
    </source>
</evidence>
<feature type="signal peptide" evidence="5">
    <location>
        <begin position="1"/>
        <end position="21"/>
    </location>
</feature>
<evidence type="ECO:0000256" key="2">
    <source>
        <dbReference type="ARBA" id="ARBA00010400"/>
    </source>
</evidence>
<keyword evidence="4 5" id="KW-0732">Signal</keyword>
<dbReference type="GO" id="GO:0005576">
    <property type="term" value="C:extracellular region"/>
    <property type="evidence" value="ECO:0007669"/>
    <property type="project" value="UniProtKB-SubCell"/>
</dbReference>
<organism evidence="7 8">
    <name type="scientific">Phytophthora megakarya</name>
    <dbReference type="NCBI Taxonomy" id="4795"/>
    <lineage>
        <taxon>Eukaryota</taxon>
        <taxon>Sar</taxon>
        <taxon>Stramenopiles</taxon>
        <taxon>Oomycota</taxon>
        <taxon>Peronosporomycetes</taxon>
        <taxon>Peronosporales</taxon>
        <taxon>Peronosporaceae</taxon>
        <taxon>Phytophthora</taxon>
    </lineage>
</organism>
<gene>
    <name evidence="7" type="ORF">PHMEG_00028332</name>
</gene>
<feature type="compositionally biased region" description="Basic residues" evidence="6">
    <location>
        <begin position="45"/>
        <end position="54"/>
    </location>
</feature>
<dbReference type="OrthoDB" id="94969at2759"/>
<proteinExistence type="inferred from homology"/>
<name>A0A225V4S4_9STRA</name>
<evidence type="ECO:0000256" key="5">
    <source>
        <dbReference type="RuleBase" id="RU367124"/>
    </source>
</evidence>
<keyword evidence="3 5" id="KW-0964">Secreted</keyword>
<comment type="function">
    <text evidence="5">Effector that suppresses plant defense responses during pathogen infection.</text>
</comment>
<dbReference type="EMBL" id="NBNE01007584">
    <property type="protein sequence ID" value="OWZ00471.1"/>
    <property type="molecule type" value="Genomic_DNA"/>
</dbReference>
<accession>A0A225V4S4</accession>
<feature type="chain" id="PRO_5028503040" description="RxLR effector protein" evidence="5">
    <location>
        <begin position="22"/>
        <end position="181"/>
    </location>
</feature>
<dbReference type="Pfam" id="PF16810">
    <property type="entry name" value="RXLR"/>
    <property type="match status" value="1"/>
</dbReference>
<feature type="region of interest" description="Disordered" evidence="6">
    <location>
        <begin position="40"/>
        <end position="60"/>
    </location>
</feature>
<dbReference type="InterPro" id="IPR031825">
    <property type="entry name" value="RXLR"/>
</dbReference>
<protein>
    <recommendedName>
        <fullName evidence="5">RxLR effector protein</fullName>
    </recommendedName>
</protein>
<reference evidence="8" key="1">
    <citation type="submission" date="2017-03" db="EMBL/GenBank/DDBJ databases">
        <title>Phytopthora megakarya and P. palmivora, two closely related causual agents of cacao black pod achieved similar genome size and gene model numbers by different mechanisms.</title>
        <authorList>
            <person name="Ali S."/>
            <person name="Shao J."/>
            <person name="Larry D.J."/>
            <person name="Kronmiller B."/>
            <person name="Shen D."/>
            <person name="Strem M.D."/>
            <person name="Melnick R.L."/>
            <person name="Guiltinan M.J."/>
            <person name="Tyler B.M."/>
            <person name="Meinhardt L.W."/>
            <person name="Bailey B.A."/>
        </authorList>
    </citation>
    <scope>NUCLEOTIDE SEQUENCE [LARGE SCALE GENOMIC DNA]</scope>
    <source>
        <strain evidence="8">zdho120</strain>
    </source>
</reference>
<evidence type="ECO:0000256" key="4">
    <source>
        <dbReference type="ARBA" id="ARBA00022729"/>
    </source>
</evidence>
<comment type="subcellular location">
    <subcellularLocation>
        <location evidence="1 5">Secreted</location>
    </subcellularLocation>
</comment>
<comment type="caution">
    <text evidence="7">The sequence shown here is derived from an EMBL/GenBank/DDBJ whole genome shotgun (WGS) entry which is preliminary data.</text>
</comment>
<comment type="domain">
    <text evidence="5">The RxLR-dEER motif acts to carry the protein into the host cell cytoplasm through binding to cell surface phosphatidylinositol-3-phosphate.</text>
</comment>
<sequence>MQLMHVLLVAAATLLISGVASVVVDQAKLLKVQTVKNRADPNHPIHSKGNRRLRVHGDNTADEERTANNLLDIFDKRWFGVVKNSAVNVAVKSEKTASNNYVVMFGDFAPVTIGRMIRDDAFKDFMFKRWDLVAMENIKPSIVKLLKNEFLSEEQIAKLVVDYVQNHRDYSKFKAPYILAL</sequence>
<evidence type="ECO:0000256" key="6">
    <source>
        <dbReference type="SAM" id="MobiDB-lite"/>
    </source>
</evidence>
<keyword evidence="8" id="KW-1185">Reference proteome</keyword>
<evidence type="ECO:0000313" key="7">
    <source>
        <dbReference type="EMBL" id="OWZ00471.1"/>
    </source>
</evidence>
<comment type="similarity">
    <text evidence="2 5">Belongs to the RxLR effector family.</text>
</comment>
<evidence type="ECO:0000256" key="3">
    <source>
        <dbReference type="ARBA" id="ARBA00022525"/>
    </source>
</evidence>
<dbReference type="AlphaFoldDB" id="A0A225V4S4"/>
<dbReference type="Proteomes" id="UP000198211">
    <property type="component" value="Unassembled WGS sequence"/>
</dbReference>